<organism evidence="3 4">
    <name type="scientific">Streptomyces salyersiae</name>
    <dbReference type="NCBI Taxonomy" id="3075530"/>
    <lineage>
        <taxon>Bacteria</taxon>
        <taxon>Bacillati</taxon>
        <taxon>Actinomycetota</taxon>
        <taxon>Actinomycetes</taxon>
        <taxon>Kitasatosporales</taxon>
        <taxon>Streptomycetaceae</taxon>
        <taxon>Streptomyces</taxon>
    </lineage>
</organism>
<name>A0ABU2RTP9_9ACTN</name>
<dbReference type="SUPFAM" id="SSF53756">
    <property type="entry name" value="UDP-Glycosyltransferase/glycogen phosphorylase"/>
    <property type="match status" value="1"/>
</dbReference>
<dbReference type="PANTHER" id="PTHR30160:SF1">
    <property type="entry name" value="LIPOPOLYSACCHARIDE 1,2-N-ACETYLGLUCOSAMINETRANSFERASE-RELATED"/>
    <property type="match status" value="1"/>
</dbReference>
<dbReference type="CDD" id="cd03789">
    <property type="entry name" value="GT9_LPS_heptosyltransferase"/>
    <property type="match status" value="1"/>
</dbReference>
<dbReference type="GO" id="GO:0016757">
    <property type="term" value="F:glycosyltransferase activity"/>
    <property type="evidence" value="ECO:0007669"/>
    <property type="project" value="UniProtKB-KW"/>
</dbReference>
<dbReference type="InterPro" id="IPR051199">
    <property type="entry name" value="LPS_LOS_Heptosyltrfase"/>
</dbReference>
<comment type="caution">
    <text evidence="3">The sequence shown here is derived from an EMBL/GenBank/DDBJ whole genome shotgun (WGS) entry which is preliminary data.</text>
</comment>
<reference evidence="4" key="1">
    <citation type="submission" date="2023-07" db="EMBL/GenBank/DDBJ databases">
        <title>30 novel species of actinomycetes from the DSMZ collection.</title>
        <authorList>
            <person name="Nouioui I."/>
        </authorList>
    </citation>
    <scope>NUCLEOTIDE SEQUENCE [LARGE SCALE GENOMIC DNA]</scope>
    <source>
        <strain evidence="4">DSM 41770</strain>
    </source>
</reference>
<evidence type="ECO:0000313" key="4">
    <source>
        <dbReference type="Proteomes" id="UP001183777"/>
    </source>
</evidence>
<sequence length="339" mass="35303">MTHLGPAPLPRPTGSRPTVLILRALGLGDLLAGVPALRAVRRAFPGHETVLAAPASLGPAVRATGAVDAHFPTEENGRRVPSLVHWRHAPPDVAVDLHGNGPESHDALAELAPGRLLSYAQPEPGHPAPPRWRADEHERQRWCRFLRSHGIPADPGELRIAPPAVPSPAPGAVVLHPGADSGARRWPAGRYAAVAAGLRAAGRRVVVTGGPGEKRLCAEVAEGAGMGGRDVFAGTLTFDQLSALIAGARLFVSGDTGPAHLAFAHGTPSVTLFGPVSPELWGPPPGRCHTALWHPGPPGDPHAAEPDPLLLRLDARRVLERALGALDHGGTTEEVTAHA</sequence>
<evidence type="ECO:0000256" key="2">
    <source>
        <dbReference type="ARBA" id="ARBA00022679"/>
    </source>
</evidence>
<protein>
    <submittedName>
        <fullName evidence="3">Glycosyltransferase family 9 protein</fullName>
        <ecNumber evidence="3">2.4.-.-</ecNumber>
    </submittedName>
</protein>
<evidence type="ECO:0000256" key="1">
    <source>
        <dbReference type="ARBA" id="ARBA00022676"/>
    </source>
</evidence>
<evidence type="ECO:0000313" key="3">
    <source>
        <dbReference type="EMBL" id="MDT0432204.1"/>
    </source>
</evidence>
<dbReference type="RefSeq" id="WP_311660992.1">
    <property type="nucleotide sequence ID" value="NZ_JAVREX010000020.1"/>
</dbReference>
<keyword evidence="4" id="KW-1185">Reference proteome</keyword>
<dbReference type="InterPro" id="IPR002201">
    <property type="entry name" value="Glyco_trans_9"/>
</dbReference>
<dbReference type="EMBL" id="JAVREX010000020">
    <property type="protein sequence ID" value="MDT0432204.1"/>
    <property type="molecule type" value="Genomic_DNA"/>
</dbReference>
<dbReference type="PANTHER" id="PTHR30160">
    <property type="entry name" value="TETRAACYLDISACCHARIDE 4'-KINASE-RELATED"/>
    <property type="match status" value="1"/>
</dbReference>
<dbReference type="EC" id="2.4.-.-" evidence="3"/>
<dbReference type="Proteomes" id="UP001183777">
    <property type="component" value="Unassembled WGS sequence"/>
</dbReference>
<accession>A0ABU2RTP9</accession>
<proteinExistence type="predicted"/>
<keyword evidence="1 3" id="KW-0328">Glycosyltransferase</keyword>
<dbReference type="Pfam" id="PF01075">
    <property type="entry name" value="Glyco_transf_9"/>
    <property type="match status" value="1"/>
</dbReference>
<gene>
    <name evidence="3" type="ORF">RM649_31810</name>
</gene>
<keyword evidence="2 3" id="KW-0808">Transferase</keyword>
<dbReference type="Gene3D" id="3.40.50.2000">
    <property type="entry name" value="Glycogen Phosphorylase B"/>
    <property type="match status" value="2"/>
</dbReference>